<evidence type="ECO:0000313" key="6">
    <source>
        <dbReference type="EMBL" id="OAS14497.1"/>
    </source>
</evidence>
<evidence type="ECO:0000256" key="2">
    <source>
        <dbReference type="ARBA" id="ARBA00012254"/>
    </source>
</evidence>
<evidence type="ECO:0000259" key="5">
    <source>
        <dbReference type="Pfam" id="PF00551"/>
    </source>
</evidence>
<dbReference type="SUPFAM" id="SSF53328">
    <property type="entry name" value="Formyltransferase"/>
    <property type="match status" value="1"/>
</dbReference>
<accession>A0A198A066</accession>
<dbReference type="STRING" id="1850517.A8708_33905"/>
<evidence type="ECO:0000256" key="4">
    <source>
        <dbReference type="ARBA" id="ARBA00022755"/>
    </source>
</evidence>
<dbReference type="Gene3D" id="3.40.50.170">
    <property type="entry name" value="Formyl transferase, N-terminal domain"/>
    <property type="match status" value="1"/>
</dbReference>
<dbReference type="PANTHER" id="PTHR43369">
    <property type="entry name" value="PHOSPHORIBOSYLGLYCINAMIDE FORMYLTRANSFERASE"/>
    <property type="match status" value="1"/>
</dbReference>
<dbReference type="GO" id="GO:0005829">
    <property type="term" value="C:cytosol"/>
    <property type="evidence" value="ECO:0007669"/>
    <property type="project" value="TreeGrafter"/>
</dbReference>
<keyword evidence="3 6" id="KW-0808">Transferase</keyword>
<comment type="caution">
    <text evidence="6">The sequence shown here is derived from an EMBL/GenBank/DDBJ whole genome shotgun (WGS) entry which is preliminary data.</text>
</comment>
<dbReference type="AlphaFoldDB" id="A0A198A066"/>
<protein>
    <recommendedName>
        <fullName evidence="2">phosphoribosylglycinamide formyltransferase 1</fullName>
        <ecNumber evidence="2">2.1.2.2</ecNumber>
    </recommendedName>
</protein>
<dbReference type="OrthoDB" id="9802815at2"/>
<dbReference type="Pfam" id="PF00551">
    <property type="entry name" value="Formyl_trans_N"/>
    <property type="match status" value="1"/>
</dbReference>
<dbReference type="EC" id="2.1.2.2" evidence="2"/>
<keyword evidence="7" id="KW-1185">Reference proteome</keyword>
<name>A0A198A066_9BACL</name>
<evidence type="ECO:0000256" key="1">
    <source>
        <dbReference type="ARBA" id="ARBA00005054"/>
    </source>
</evidence>
<feature type="domain" description="Formyl transferase N-terminal" evidence="5">
    <location>
        <begin position="87"/>
        <end position="198"/>
    </location>
</feature>
<dbReference type="InterPro" id="IPR036477">
    <property type="entry name" value="Formyl_transf_N_sf"/>
</dbReference>
<keyword evidence="4" id="KW-0658">Purine biosynthesis</keyword>
<dbReference type="Proteomes" id="UP000078454">
    <property type="component" value="Unassembled WGS sequence"/>
</dbReference>
<dbReference type="GO" id="GO:0004644">
    <property type="term" value="F:phosphoribosylglycinamide formyltransferase activity"/>
    <property type="evidence" value="ECO:0007669"/>
    <property type="project" value="UniProtKB-EC"/>
</dbReference>
<evidence type="ECO:0000256" key="3">
    <source>
        <dbReference type="ARBA" id="ARBA00022679"/>
    </source>
</evidence>
<dbReference type="EMBL" id="LYPB01000089">
    <property type="protein sequence ID" value="OAS14497.1"/>
    <property type="molecule type" value="Genomic_DNA"/>
</dbReference>
<proteinExistence type="predicted"/>
<organism evidence="6 7">
    <name type="scientific">Paenibacillus oryzisoli</name>
    <dbReference type="NCBI Taxonomy" id="1850517"/>
    <lineage>
        <taxon>Bacteria</taxon>
        <taxon>Bacillati</taxon>
        <taxon>Bacillota</taxon>
        <taxon>Bacilli</taxon>
        <taxon>Bacillales</taxon>
        <taxon>Paenibacillaceae</taxon>
        <taxon>Paenibacillus</taxon>
    </lineage>
</organism>
<comment type="pathway">
    <text evidence="1">Purine metabolism; IMP biosynthesis via de novo pathway; N(2)-formyl-N(1)-(5-phospho-D-ribosyl)glycinamide from N(1)-(5-phospho-D-ribosyl)glycinamide (10-formyl THF route): step 1/1.</text>
</comment>
<evidence type="ECO:0000313" key="7">
    <source>
        <dbReference type="Proteomes" id="UP000078454"/>
    </source>
</evidence>
<dbReference type="GO" id="GO:0006189">
    <property type="term" value="P:'de novo' IMP biosynthetic process"/>
    <property type="evidence" value="ECO:0007669"/>
    <property type="project" value="TreeGrafter"/>
</dbReference>
<dbReference type="PANTHER" id="PTHR43369:SF2">
    <property type="entry name" value="PHOSPHORIBOSYLGLYCINAMIDE FORMYLTRANSFERASE"/>
    <property type="match status" value="1"/>
</dbReference>
<reference evidence="6 7" key="1">
    <citation type="submission" date="2016-05" db="EMBL/GenBank/DDBJ databases">
        <title>Paenibacillus sp. 1ZS3-15 nov., isolated from the rhizosphere soil.</title>
        <authorList>
            <person name="Zhang X.X."/>
            <person name="Zhang J."/>
        </authorList>
    </citation>
    <scope>NUCLEOTIDE SEQUENCE [LARGE SCALE GENOMIC DNA]</scope>
    <source>
        <strain evidence="6 7">1ZS3-15</strain>
    </source>
</reference>
<sequence length="266" mass="30627">MKVVLFTGSHPRHLFVAETLLRHGFLSGVVLEKREDFMPTPSSGLMEIDRMNFIRHFADRDAAETRYFGHSRQLAMEPDAMLHVDYHTLNSNEVKDWVSAIRPDVVLTYGVHKISTELLESFPEHRWNIHGGLSPWYRGNTTLFWPFYFMKPNWAGMTIHQLTAKLDGGAIVHHSVPELVRGDGLHDVACRAVKQAAEDIVMILRKLDRGESVQLLPQKSSGKLFMTEDWHPQHLRVVYNLFDNDIVDRFLDGEFGFHEPPLIKAF</sequence>
<dbReference type="InterPro" id="IPR002376">
    <property type="entry name" value="Formyl_transf_N"/>
</dbReference>
<gene>
    <name evidence="6" type="ORF">A8708_33905</name>
</gene>